<evidence type="ECO:0000313" key="2">
    <source>
        <dbReference type="EMBL" id="BCR05789.1"/>
    </source>
</evidence>
<dbReference type="Gene3D" id="3.40.630.30">
    <property type="match status" value="1"/>
</dbReference>
<keyword evidence="3" id="KW-1185">Reference proteome</keyword>
<dbReference type="SUPFAM" id="SSF55729">
    <property type="entry name" value="Acyl-CoA N-acyltransferases (Nat)"/>
    <property type="match status" value="1"/>
</dbReference>
<proteinExistence type="predicted"/>
<evidence type="ECO:0000259" key="1">
    <source>
        <dbReference type="PROSITE" id="PS51186"/>
    </source>
</evidence>
<organism evidence="2 3">
    <name type="scientific">Desulfuromonas versatilis</name>
    <dbReference type="NCBI Taxonomy" id="2802975"/>
    <lineage>
        <taxon>Bacteria</taxon>
        <taxon>Pseudomonadati</taxon>
        <taxon>Thermodesulfobacteriota</taxon>
        <taxon>Desulfuromonadia</taxon>
        <taxon>Desulfuromonadales</taxon>
        <taxon>Desulfuromonadaceae</taxon>
        <taxon>Desulfuromonas</taxon>
    </lineage>
</organism>
<reference evidence="2 3" key="2">
    <citation type="journal article" date="2021" name="Int. J. Syst. Evol. Microbiol.">
        <title>Isolation and Polyphasic Characterization of Desulfuromonas versatilis sp. Nov., an Electrogenic Bacteria Capable of Versatile Metabolism Isolated from a Graphene Oxide-Reducing Enrichment Culture.</title>
        <authorList>
            <person name="Xie L."/>
            <person name="Yoshida N."/>
            <person name="Ishii S."/>
            <person name="Meng L."/>
        </authorList>
    </citation>
    <scope>NUCLEOTIDE SEQUENCE [LARGE SCALE GENOMIC DNA]</scope>
    <source>
        <strain evidence="2 3">NIT-T3</strain>
    </source>
</reference>
<accession>A0ABM8HYA1</accession>
<sequence length="266" mass="29608">MNLEVEVRFAQVRDVGAVCSLALRSFGAELTDRLIYGSGGFPFYMREQLEVPGGFSDTRYLVAASGGEMAGFAEILCRPPQLFLNYICADKQKNIKGLGSLLLYRSLQTLGAGNCRSLLLDVFDSNVKAVSWYRALGFEETGRHTWWAISLPECPPDVSGYLCQLPQAMACQRRFGFSRFQVRTAGQVYEVGMLGDRWFRITSPEILEDGDALGLLRRLDPGRRLLAILPEKTPPAGWLDKARTLDTSLRMEAGISPLMQALENKL</sequence>
<name>A0ABM8HYA1_9BACT</name>
<dbReference type="Pfam" id="PF00583">
    <property type="entry name" value="Acetyltransf_1"/>
    <property type="match status" value="1"/>
</dbReference>
<gene>
    <name evidence="2" type="ORF">DESUT3_28580</name>
</gene>
<dbReference type="PROSITE" id="PS51186">
    <property type="entry name" value="GNAT"/>
    <property type="match status" value="1"/>
</dbReference>
<evidence type="ECO:0000313" key="3">
    <source>
        <dbReference type="Proteomes" id="UP001319827"/>
    </source>
</evidence>
<dbReference type="RefSeq" id="WP_221249191.1">
    <property type="nucleotide sequence ID" value="NZ_AP024355.1"/>
</dbReference>
<dbReference type="Proteomes" id="UP001319827">
    <property type="component" value="Chromosome"/>
</dbReference>
<dbReference type="InterPro" id="IPR016181">
    <property type="entry name" value="Acyl_CoA_acyltransferase"/>
</dbReference>
<feature type="domain" description="N-acetyltransferase" evidence="1">
    <location>
        <begin position="5"/>
        <end position="157"/>
    </location>
</feature>
<protein>
    <recommendedName>
        <fullName evidence="1">N-acetyltransferase domain-containing protein</fullName>
    </recommendedName>
</protein>
<reference evidence="2 3" key="1">
    <citation type="journal article" date="2016" name="C (Basel)">
        <title>Selective Growth of and Electricity Production by Marine Exoelectrogenic Bacteria in Self-Aggregated Hydrogel of Microbially Reduced Graphene Oxide.</title>
        <authorList>
            <person name="Yoshida N."/>
            <person name="Goto Y."/>
            <person name="Miyata Y."/>
        </authorList>
    </citation>
    <scope>NUCLEOTIDE SEQUENCE [LARGE SCALE GENOMIC DNA]</scope>
    <source>
        <strain evidence="2 3">NIT-T3</strain>
    </source>
</reference>
<dbReference type="InterPro" id="IPR000182">
    <property type="entry name" value="GNAT_dom"/>
</dbReference>
<dbReference type="EMBL" id="AP024355">
    <property type="protein sequence ID" value="BCR05789.1"/>
    <property type="molecule type" value="Genomic_DNA"/>
</dbReference>